<sequence length="91" mass="9618">MNINFLIDLARHGPFQAADVHTVPYREPTPDPSIDVKPGNPVKAGTSLAVLIVMKMEHVLKAASDGIVKAVSNPEGSNVQKGAALIAFESN</sequence>
<name>Q16KM8_AEDAE</name>
<dbReference type="InterPro" id="IPR001882">
    <property type="entry name" value="Biotin_BS"/>
</dbReference>
<dbReference type="PaxDb" id="7159-AAEL012933-PA"/>
<protein>
    <submittedName>
        <fullName evidence="3">AAEL012933-PA</fullName>
    </submittedName>
</protein>
<dbReference type="HOGENOM" id="CLU_2428823_0_0_1"/>
<organism evidence="3 4">
    <name type="scientific">Aedes aegypti</name>
    <name type="common">Yellowfever mosquito</name>
    <name type="synonym">Culex aegypti</name>
    <dbReference type="NCBI Taxonomy" id="7159"/>
    <lineage>
        <taxon>Eukaryota</taxon>
        <taxon>Metazoa</taxon>
        <taxon>Ecdysozoa</taxon>
        <taxon>Arthropoda</taxon>
        <taxon>Hexapoda</taxon>
        <taxon>Insecta</taxon>
        <taxon>Pterygota</taxon>
        <taxon>Neoptera</taxon>
        <taxon>Endopterygota</taxon>
        <taxon>Diptera</taxon>
        <taxon>Nematocera</taxon>
        <taxon>Culicoidea</taxon>
        <taxon>Culicidae</taxon>
        <taxon>Culicinae</taxon>
        <taxon>Aedini</taxon>
        <taxon>Aedes</taxon>
        <taxon>Stegomyia</taxon>
    </lineage>
</organism>
<dbReference type="EMBL" id="CH477950">
    <property type="protein sequence ID" value="EAT34858.1"/>
    <property type="molecule type" value="Genomic_DNA"/>
</dbReference>
<dbReference type="GO" id="GO:0004485">
    <property type="term" value="F:methylcrotonoyl-CoA carboxylase activity"/>
    <property type="evidence" value="ECO:0007669"/>
    <property type="project" value="TreeGrafter"/>
</dbReference>
<evidence type="ECO:0000259" key="2">
    <source>
        <dbReference type="Pfam" id="PF00364"/>
    </source>
</evidence>
<dbReference type="PANTHER" id="PTHR18866:SF33">
    <property type="entry name" value="METHYLCROTONOYL-COA CARBOXYLASE SUBUNIT ALPHA, MITOCHONDRIAL-RELATED"/>
    <property type="match status" value="1"/>
</dbReference>
<dbReference type="VEuPathDB" id="VectorBase:AAEL010296"/>
<dbReference type="CDD" id="cd06850">
    <property type="entry name" value="biotinyl_domain"/>
    <property type="match status" value="1"/>
</dbReference>
<dbReference type="GO" id="GO:0005739">
    <property type="term" value="C:mitochondrion"/>
    <property type="evidence" value="ECO:0007669"/>
    <property type="project" value="TreeGrafter"/>
</dbReference>
<dbReference type="Proteomes" id="UP000682892">
    <property type="component" value="Unassembled WGS sequence"/>
</dbReference>
<evidence type="ECO:0000313" key="3">
    <source>
        <dbReference type="EMBL" id="EAT34858.1"/>
    </source>
</evidence>
<dbReference type="Gene3D" id="2.40.50.100">
    <property type="match status" value="1"/>
</dbReference>
<dbReference type="STRING" id="7159.Q16KM8"/>
<dbReference type="SUPFAM" id="SSF51230">
    <property type="entry name" value="Single hybrid motif"/>
    <property type="match status" value="1"/>
</dbReference>
<dbReference type="AlphaFoldDB" id="Q16KM8"/>
<dbReference type="PANTHER" id="PTHR18866">
    <property type="entry name" value="CARBOXYLASE:PYRUVATE/ACETYL-COA/PROPIONYL-COA CARBOXYLASE"/>
    <property type="match status" value="1"/>
</dbReference>
<reference evidence="3" key="2">
    <citation type="journal article" date="2007" name="Science">
        <title>Genome sequence of Aedes aegypti, a major arbovirus vector.</title>
        <authorList>
            <person name="Nene V."/>
            <person name="Wortman J.R."/>
            <person name="Lawson D."/>
            <person name="Haas B."/>
            <person name="Kodira C."/>
            <person name="Tu Z.J."/>
            <person name="Loftus B."/>
            <person name="Xi Z."/>
            <person name="Megy K."/>
            <person name="Grabherr M."/>
            <person name="Ren Q."/>
            <person name="Zdobnov E.M."/>
            <person name="Lobo N.F."/>
            <person name="Campbell K.S."/>
            <person name="Brown S.E."/>
            <person name="Bonaldo M.F."/>
            <person name="Zhu J."/>
            <person name="Sinkins S.P."/>
            <person name="Hogenkamp D.G."/>
            <person name="Amedeo P."/>
            <person name="Arensburger P."/>
            <person name="Atkinson P.W."/>
            <person name="Bidwell S."/>
            <person name="Biedler J."/>
            <person name="Birney E."/>
            <person name="Bruggner R.V."/>
            <person name="Costas J."/>
            <person name="Coy M.R."/>
            <person name="Crabtree J."/>
            <person name="Crawford M."/>
            <person name="Debruyn B."/>
            <person name="Decaprio D."/>
            <person name="Eiglmeier K."/>
            <person name="Eisenstadt E."/>
            <person name="El-Dorry H."/>
            <person name="Gelbart W.M."/>
            <person name="Gomes S.L."/>
            <person name="Hammond M."/>
            <person name="Hannick L.I."/>
            <person name="Hogan J.R."/>
            <person name="Holmes M.H."/>
            <person name="Jaffe D."/>
            <person name="Johnston J.S."/>
            <person name="Kennedy R.C."/>
            <person name="Koo H."/>
            <person name="Kravitz S."/>
            <person name="Kriventseva E.V."/>
            <person name="Kulp D."/>
            <person name="Labutti K."/>
            <person name="Lee E."/>
            <person name="Li S."/>
            <person name="Lovin D.D."/>
            <person name="Mao C."/>
            <person name="Mauceli E."/>
            <person name="Menck C.F."/>
            <person name="Miller J.R."/>
            <person name="Montgomery P."/>
            <person name="Mori A."/>
            <person name="Nascimento A.L."/>
            <person name="Naveira H.F."/>
            <person name="Nusbaum C."/>
            <person name="O'leary S."/>
            <person name="Orvis J."/>
            <person name="Pertea M."/>
            <person name="Quesneville H."/>
            <person name="Reidenbach K.R."/>
            <person name="Rogers Y.H."/>
            <person name="Roth C.W."/>
            <person name="Schneider J.R."/>
            <person name="Schatz M."/>
            <person name="Shumway M."/>
            <person name="Stanke M."/>
            <person name="Stinson E.O."/>
            <person name="Tubio J.M."/>
            <person name="Vanzee J.P."/>
            <person name="Verjovski-Almeida S."/>
            <person name="Werner D."/>
            <person name="White O."/>
            <person name="Wyder S."/>
            <person name="Zeng Q."/>
            <person name="Zhao Q."/>
            <person name="Zhao Y."/>
            <person name="Hill C.A."/>
            <person name="Raikhel A.S."/>
            <person name="Soares M.B."/>
            <person name="Knudson D.L."/>
            <person name="Lee N.H."/>
            <person name="Galagan J."/>
            <person name="Salzberg S.L."/>
            <person name="Paulsen I.T."/>
            <person name="Dimopoulos G."/>
            <person name="Collins F.H."/>
            <person name="Birren B."/>
            <person name="Fraser-Liggett C.M."/>
            <person name="Severson D.W."/>
        </authorList>
    </citation>
    <scope>NUCLEOTIDE SEQUENCE [LARGE SCALE GENOMIC DNA]</scope>
    <source>
        <strain evidence="3">Liverpool</strain>
    </source>
</reference>
<gene>
    <name evidence="3" type="ORF">AaeL_AAEL012933</name>
</gene>
<dbReference type="InterPro" id="IPR050856">
    <property type="entry name" value="Biotin_carboxylase_complex"/>
</dbReference>
<dbReference type="InterPro" id="IPR000089">
    <property type="entry name" value="Biotin_lipoyl"/>
</dbReference>
<evidence type="ECO:0000313" key="4">
    <source>
        <dbReference type="Proteomes" id="UP000682892"/>
    </source>
</evidence>
<dbReference type="InterPro" id="IPR011053">
    <property type="entry name" value="Single_hybrid_motif"/>
</dbReference>
<accession>Q16KM8</accession>
<reference evidence="3" key="1">
    <citation type="submission" date="2005-10" db="EMBL/GenBank/DDBJ databases">
        <authorList>
            <person name="Loftus B.J."/>
            <person name="Nene V.M."/>
            <person name="Hannick L.I."/>
            <person name="Bidwell S."/>
            <person name="Haas B."/>
            <person name="Amedeo P."/>
            <person name="Orvis J."/>
            <person name="Wortman J.R."/>
            <person name="White O.R."/>
            <person name="Salzberg S."/>
            <person name="Shumway M."/>
            <person name="Koo H."/>
            <person name="Zhao Y."/>
            <person name="Holmes M."/>
            <person name="Miller J."/>
            <person name="Schatz M."/>
            <person name="Pop M."/>
            <person name="Pai G."/>
            <person name="Utterback T."/>
            <person name="Rogers Y.-H."/>
            <person name="Kravitz S."/>
            <person name="Fraser C.M."/>
        </authorList>
    </citation>
    <scope>NUCLEOTIDE SEQUENCE</scope>
    <source>
        <strain evidence="3">Liverpool</strain>
    </source>
</reference>
<proteinExistence type="predicted"/>
<dbReference type="PROSITE" id="PS00188">
    <property type="entry name" value="BIOTIN"/>
    <property type="match status" value="1"/>
</dbReference>
<reference evidence="3" key="3">
    <citation type="submission" date="2012-09" db="EMBL/GenBank/DDBJ databases">
        <authorList>
            <consortium name="VectorBase"/>
        </authorList>
    </citation>
    <scope>NUCLEOTIDE SEQUENCE</scope>
    <source>
        <strain evidence="3">Liverpool</strain>
    </source>
</reference>
<keyword evidence="1" id="KW-0092">Biotin</keyword>
<feature type="domain" description="Lipoyl-binding" evidence="2">
    <location>
        <begin position="34"/>
        <end position="86"/>
    </location>
</feature>
<dbReference type="Pfam" id="PF00364">
    <property type="entry name" value="Biotin_lipoyl"/>
    <property type="match status" value="1"/>
</dbReference>
<evidence type="ECO:0000256" key="1">
    <source>
        <dbReference type="ARBA" id="ARBA00023267"/>
    </source>
</evidence>